<sequence>VLGLSGSRFSSDQHRLILLVVDHVAIGLIRDGEEMRRNLVTASSLVQLADALSVDGKTLVRIDHNTEQTRVRIDHHRVVSLSQIVQYTRIIQEGQIGHILSLLEFGRI</sequence>
<reference evidence="1" key="1">
    <citation type="submission" date="2023-10" db="EMBL/GenBank/DDBJ databases">
        <title>Genome assembly of Pristionchus species.</title>
        <authorList>
            <person name="Yoshida K."/>
            <person name="Sommer R.J."/>
        </authorList>
    </citation>
    <scope>NUCLEOTIDE SEQUENCE</scope>
    <source>
        <strain evidence="1">RS0144</strain>
    </source>
</reference>
<comment type="caution">
    <text evidence="1">The sequence shown here is derived from an EMBL/GenBank/DDBJ whole genome shotgun (WGS) entry which is preliminary data.</text>
</comment>
<feature type="non-terminal residue" evidence="1">
    <location>
        <position position="1"/>
    </location>
</feature>
<keyword evidence="2" id="KW-1185">Reference proteome</keyword>
<dbReference type="EMBL" id="BTSX01000001">
    <property type="protein sequence ID" value="GMS79708.1"/>
    <property type="molecule type" value="Genomic_DNA"/>
</dbReference>
<gene>
    <name evidence="1" type="ORF">PENTCL1PPCAC_1883</name>
</gene>
<evidence type="ECO:0000313" key="2">
    <source>
        <dbReference type="Proteomes" id="UP001432027"/>
    </source>
</evidence>
<proteinExistence type="predicted"/>
<accession>A0AAV5SGA1</accession>
<organism evidence="1 2">
    <name type="scientific">Pristionchus entomophagus</name>
    <dbReference type="NCBI Taxonomy" id="358040"/>
    <lineage>
        <taxon>Eukaryota</taxon>
        <taxon>Metazoa</taxon>
        <taxon>Ecdysozoa</taxon>
        <taxon>Nematoda</taxon>
        <taxon>Chromadorea</taxon>
        <taxon>Rhabditida</taxon>
        <taxon>Rhabditina</taxon>
        <taxon>Diplogasteromorpha</taxon>
        <taxon>Diplogasteroidea</taxon>
        <taxon>Neodiplogasteridae</taxon>
        <taxon>Pristionchus</taxon>
    </lineage>
</organism>
<protein>
    <submittedName>
        <fullName evidence="1">Uncharacterized protein</fullName>
    </submittedName>
</protein>
<name>A0AAV5SGA1_9BILA</name>
<evidence type="ECO:0000313" key="1">
    <source>
        <dbReference type="EMBL" id="GMS79708.1"/>
    </source>
</evidence>
<feature type="non-terminal residue" evidence="1">
    <location>
        <position position="108"/>
    </location>
</feature>
<dbReference type="Proteomes" id="UP001432027">
    <property type="component" value="Unassembled WGS sequence"/>
</dbReference>
<dbReference type="AlphaFoldDB" id="A0AAV5SGA1"/>